<dbReference type="EMBL" id="AZXY01000007">
    <property type="protein sequence ID" value="KSZ57886.1"/>
    <property type="molecule type" value="Genomic_DNA"/>
</dbReference>
<dbReference type="Pfam" id="PF13649">
    <property type="entry name" value="Methyltransf_25"/>
    <property type="match status" value="1"/>
</dbReference>
<keyword evidence="3" id="KW-0489">Methyltransferase</keyword>
<feature type="domain" description="Methyltransferase" evidence="1">
    <location>
        <begin position="186"/>
        <end position="281"/>
    </location>
</feature>
<dbReference type="Gene3D" id="1.10.10.10">
    <property type="entry name" value="Winged helix-like DNA-binding domain superfamily/Winged helix DNA-binding domain"/>
    <property type="match status" value="1"/>
</dbReference>
<reference evidence="4" key="1">
    <citation type="submission" date="2015-01" db="EMBL/GenBank/DDBJ databases">
        <title>Draft genome sequence of Rhodococcus pyridinivorans strain KG-16, a hydrocarbon-degrading bacterium.</title>
        <authorList>
            <person name="Aggarwal R.K."/>
            <person name="Dawar C."/>
        </authorList>
    </citation>
    <scope>NUCLEOTIDE SEQUENCE [LARGE SCALE GENOMIC DNA]</scope>
    <source>
        <strain evidence="4">KG-16</strain>
    </source>
</reference>
<evidence type="ECO:0000259" key="1">
    <source>
        <dbReference type="Pfam" id="PF13649"/>
    </source>
</evidence>
<dbReference type="InterPro" id="IPR048711">
    <property type="entry name" value="WHD_Rv2258c"/>
</dbReference>
<dbReference type="PATRIC" id="fig|1441730.3.peg.3136"/>
<feature type="domain" description="S-adenosylmethionine-dependent methyltransferase Rv2258c-like winged HTH" evidence="2">
    <location>
        <begin position="34"/>
        <end position="88"/>
    </location>
</feature>
<dbReference type="PANTHER" id="PTHR45128">
    <property type="entry name" value="METHYLTRANSFERASE TYPE 11"/>
    <property type="match status" value="1"/>
</dbReference>
<dbReference type="GO" id="GO:0008168">
    <property type="term" value="F:methyltransferase activity"/>
    <property type="evidence" value="ECO:0007669"/>
    <property type="project" value="UniProtKB-KW"/>
</dbReference>
<name>A0A0V9UIQ5_9NOCA</name>
<dbReference type="SUPFAM" id="SSF53335">
    <property type="entry name" value="S-adenosyl-L-methionine-dependent methyltransferases"/>
    <property type="match status" value="1"/>
</dbReference>
<gene>
    <name evidence="3" type="ORF">Z045_15075</name>
</gene>
<dbReference type="Proteomes" id="UP000053060">
    <property type="component" value="Unassembled WGS sequence"/>
</dbReference>
<sequence length="366" mass="39624">MIRMSTSTSSPVHLDSVDAYAQRVLDSVLGTMDTLMILIGDRLGWYRSLADDGPATADELAERTGTHPRYTREWLEQQAVTGLLDVDDGDPPRFALSSAGREVLTDPRNLAYMAPLARMIVGATMQLPGLIEAYRSGGGVSWSQFGRDVCESQADANRPLFEKALPDALRSVPEVDEVLGQPGAQIADIGCGGGWSTITIARTYPDAKVYGFDIDAPSVGMARSNLAENADVAQRVTFTQCDASELPEGNFHAAFAFECVHDMPQPVEVLAAVRRSLAPGGFMIVMDEAVAETFTAPGDDVERLMYGYSLTICLPDGMSHTPSAATGTVMRPATLRRYALDAGFTEVDVLPIEDFGFFRFYLLSTE</sequence>
<dbReference type="Pfam" id="PF21320">
    <property type="entry name" value="WHD_Rv2258c"/>
    <property type="match status" value="1"/>
</dbReference>
<dbReference type="PANTHER" id="PTHR45128:SF2">
    <property type="entry name" value="METHYLTRANSFERASE DOMAIN-CONTAINING PROTEIN"/>
    <property type="match status" value="1"/>
</dbReference>
<dbReference type="GO" id="GO:0032259">
    <property type="term" value="P:methylation"/>
    <property type="evidence" value="ECO:0007669"/>
    <property type="project" value="UniProtKB-KW"/>
</dbReference>
<dbReference type="SUPFAM" id="SSF46785">
    <property type="entry name" value="Winged helix' DNA-binding domain"/>
    <property type="match status" value="1"/>
</dbReference>
<reference evidence="3 4" key="2">
    <citation type="journal article" date="2016" name="Genome Announc.">
        <title>Draft Genome Sequence of a Versatile Hydrocarbon-Degrading Bacterium, Rhodococcus pyridinivorans Strain KG-16, Collected from Oil Fields in India.</title>
        <authorList>
            <person name="Aggarwal R.K."/>
            <person name="Dawar C."/>
            <person name="Phanindranath R."/>
            <person name="Mutnuri L."/>
            <person name="Dayal A.M."/>
        </authorList>
    </citation>
    <scope>NUCLEOTIDE SEQUENCE [LARGE SCALE GENOMIC DNA]</scope>
    <source>
        <strain evidence="3 4">KG-16</strain>
    </source>
</reference>
<keyword evidence="3" id="KW-0808">Transferase</keyword>
<evidence type="ECO:0000313" key="3">
    <source>
        <dbReference type="EMBL" id="KSZ57886.1"/>
    </source>
</evidence>
<accession>A0A0V9UIQ5</accession>
<organism evidence="3 4">
    <name type="scientific">Rhodococcus pyridinivorans KG-16</name>
    <dbReference type="NCBI Taxonomy" id="1441730"/>
    <lineage>
        <taxon>Bacteria</taxon>
        <taxon>Bacillati</taxon>
        <taxon>Actinomycetota</taxon>
        <taxon>Actinomycetes</taxon>
        <taxon>Mycobacteriales</taxon>
        <taxon>Nocardiaceae</taxon>
        <taxon>Rhodococcus</taxon>
    </lineage>
</organism>
<proteinExistence type="predicted"/>
<protein>
    <submittedName>
        <fullName evidence="3">SAM-dependent methyltransferase</fullName>
    </submittedName>
</protein>
<dbReference type="InterPro" id="IPR053173">
    <property type="entry name" value="SAM-binding_MTase"/>
</dbReference>
<dbReference type="InterPro" id="IPR041698">
    <property type="entry name" value="Methyltransf_25"/>
</dbReference>
<evidence type="ECO:0000259" key="2">
    <source>
        <dbReference type="Pfam" id="PF21320"/>
    </source>
</evidence>
<dbReference type="RefSeq" id="WP_060652575.1">
    <property type="nucleotide sequence ID" value="NZ_AZXY01000007.1"/>
</dbReference>
<dbReference type="InterPro" id="IPR036390">
    <property type="entry name" value="WH_DNA-bd_sf"/>
</dbReference>
<dbReference type="InterPro" id="IPR036388">
    <property type="entry name" value="WH-like_DNA-bd_sf"/>
</dbReference>
<dbReference type="Gene3D" id="3.40.50.150">
    <property type="entry name" value="Vaccinia Virus protein VP39"/>
    <property type="match status" value="1"/>
</dbReference>
<evidence type="ECO:0000313" key="4">
    <source>
        <dbReference type="Proteomes" id="UP000053060"/>
    </source>
</evidence>
<dbReference type="AlphaFoldDB" id="A0A0V9UIQ5"/>
<dbReference type="InterPro" id="IPR029063">
    <property type="entry name" value="SAM-dependent_MTases_sf"/>
</dbReference>
<comment type="caution">
    <text evidence="3">The sequence shown here is derived from an EMBL/GenBank/DDBJ whole genome shotgun (WGS) entry which is preliminary data.</text>
</comment>
<dbReference type="CDD" id="cd02440">
    <property type="entry name" value="AdoMet_MTases"/>
    <property type="match status" value="1"/>
</dbReference>